<proteinExistence type="predicted"/>
<dbReference type="GO" id="GO:0008453">
    <property type="term" value="F:alanine-glyoxylate transaminase activity"/>
    <property type="evidence" value="ECO:0007669"/>
    <property type="project" value="TreeGrafter"/>
</dbReference>
<reference evidence="4 5" key="1">
    <citation type="journal article" date="2018" name="Nat. Ecol. Evol.">
        <title>Genomic signatures of mitonuclear coevolution across populations of Tigriopus californicus.</title>
        <authorList>
            <person name="Barreto F.S."/>
            <person name="Watson E.T."/>
            <person name="Lima T.G."/>
            <person name="Willett C.S."/>
            <person name="Edmands S."/>
            <person name="Li W."/>
            <person name="Burton R.S."/>
        </authorList>
    </citation>
    <scope>NUCLEOTIDE SEQUENCE [LARGE SCALE GENOMIC DNA]</scope>
    <source>
        <strain evidence="4 5">San Diego</strain>
    </source>
</reference>
<evidence type="ECO:0000313" key="4">
    <source>
        <dbReference type="EMBL" id="TRY79268.1"/>
    </source>
</evidence>
<name>A0A553PNL4_TIGCA</name>
<dbReference type="Gene3D" id="3.90.1150.10">
    <property type="entry name" value="Aspartate Aminotransferase, domain 1"/>
    <property type="match status" value="1"/>
</dbReference>
<dbReference type="Pfam" id="PF00266">
    <property type="entry name" value="Aminotran_5"/>
    <property type="match status" value="1"/>
</dbReference>
<dbReference type="InterPro" id="IPR015422">
    <property type="entry name" value="PyrdxlP-dep_Trfase_small"/>
</dbReference>
<dbReference type="InterPro" id="IPR015424">
    <property type="entry name" value="PyrdxlP-dep_Trfase"/>
</dbReference>
<sequence length="173" mass="18404">MSSLKVNAPEVLKESIVVPAKSLMGPGPSNSAQRVLNAMSLPTLGHLHPEFQKIMDDVKAGIQYVFQTKNALTLALSATGHAAMEAVMVNMLEKGDIVLIANNGIWGERAGDMATRAGANVKMIQKEAGGSFSLEEIKKGLEAEKPKLLFVTHGESSTGVVQNLEGLGKLCHR</sequence>
<dbReference type="PANTHER" id="PTHR21152">
    <property type="entry name" value="AMINOTRANSFERASE CLASS V"/>
    <property type="match status" value="1"/>
</dbReference>
<evidence type="ECO:0000256" key="1">
    <source>
        <dbReference type="ARBA" id="ARBA00001933"/>
    </source>
</evidence>
<accession>A0A553PNL4</accession>
<keyword evidence="5" id="KW-1185">Reference proteome</keyword>
<feature type="domain" description="Aminotransferase class V" evidence="3">
    <location>
        <begin position="43"/>
        <end position="173"/>
    </location>
</feature>
<dbReference type="OMA" id="GMECAIM"/>
<dbReference type="AlphaFoldDB" id="A0A553PNL4"/>
<organism evidence="4 5">
    <name type="scientific">Tigriopus californicus</name>
    <name type="common">Marine copepod</name>
    <dbReference type="NCBI Taxonomy" id="6832"/>
    <lineage>
        <taxon>Eukaryota</taxon>
        <taxon>Metazoa</taxon>
        <taxon>Ecdysozoa</taxon>
        <taxon>Arthropoda</taxon>
        <taxon>Crustacea</taxon>
        <taxon>Multicrustacea</taxon>
        <taxon>Hexanauplia</taxon>
        <taxon>Copepoda</taxon>
        <taxon>Harpacticoida</taxon>
        <taxon>Harpacticidae</taxon>
        <taxon>Tigriopus</taxon>
    </lineage>
</organism>
<dbReference type="Proteomes" id="UP000318571">
    <property type="component" value="Chromosome 6"/>
</dbReference>
<evidence type="ECO:0000256" key="2">
    <source>
        <dbReference type="ARBA" id="ARBA00022898"/>
    </source>
</evidence>
<dbReference type="Gene3D" id="3.40.640.10">
    <property type="entry name" value="Type I PLP-dependent aspartate aminotransferase-like (Major domain)"/>
    <property type="match status" value="1"/>
</dbReference>
<dbReference type="InterPro" id="IPR000192">
    <property type="entry name" value="Aminotrans_V_dom"/>
</dbReference>
<comment type="cofactor">
    <cofactor evidence="1">
        <name>pyridoxal 5'-phosphate</name>
        <dbReference type="ChEBI" id="CHEBI:597326"/>
    </cofactor>
</comment>
<comment type="caution">
    <text evidence="4">The sequence shown here is derived from an EMBL/GenBank/DDBJ whole genome shotgun (WGS) entry which is preliminary data.</text>
</comment>
<dbReference type="GO" id="GO:0019265">
    <property type="term" value="P:glycine biosynthetic process, by transamination of glyoxylate"/>
    <property type="evidence" value="ECO:0007669"/>
    <property type="project" value="TreeGrafter"/>
</dbReference>
<dbReference type="GO" id="GO:0005777">
    <property type="term" value="C:peroxisome"/>
    <property type="evidence" value="ECO:0007669"/>
    <property type="project" value="TreeGrafter"/>
</dbReference>
<evidence type="ECO:0000259" key="3">
    <source>
        <dbReference type="Pfam" id="PF00266"/>
    </source>
</evidence>
<dbReference type="GO" id="GO:0004760">
    <property type="term" value="F:L-serine-pyruvate transaminase activity"/>
    <property type="evidence" value="ECO:0007669"/>
    <property type="project" value="TreeGrafter"/>
</dbReference>
<evidence type="ECO:0000313" key="5">
    <source>
        <dbReference type="Proteomes" id="UP000318571"/>
    </source>
</evidence>
<dbReference type="SUPFAM" id="SSF53383">
    <property type="entry name" value="PLP-dependent transferases"/>
    <property type="match status" value="1"/>
</dbReference>
<dbReference type="STRING" id="6832.A0A553PNL4"/>
<gene>
    <name evidence="4" type="ORF">TCAL_17061</name>
</gene>
<dbReference type="PANTHER" id="PTHR21152:SF40">
    <property type="entry name" value="ALANINE--GLYOXYLATE AMINOTRANSFERASE"/>
    <property type="match status" value="1"/>
</dbReference>
<keyword evidence="2" id="KW-0663">Pyridoxal phosphate</keyword>
<dbReference type="EMBL" id="VCGU01000002">
    <property type="protein sequence ID" value="TRY79268.1"/>
    <property type="molecule type" value="Genomic_DNA"/>
</dbReference>
<dbReference type="InterPro" id="IPR015421">
    <property type="entry name" value="PyrdxlP-dep_Trfase_major"/>
</dbReference>
<protein>
    <recommendedName>
        <fullName evidence="3">Aminotransferase class V domain-containing protein</fullName>
    </recommendedName>
</protein>